<dbReference type="Proteomes" id="UP000192067">
    <property type="component" value="Chromosome"/>
</dbReference>
<keyword evidence="1" id="KW-0812">Transmembrane</keyword>
<sequence length="44" mass="5263">MKTRYFLGYGEDFMLAVLGMIIEVLNFVINLVRLWLEIKKTNRN</sequence>
<organism evidence="2 3">
    <name type="scientific">Lactococcus lactis subsp. lactis</name>
    <name type="common">Streptococcus lactis</name>
    <dbReference type="NCBI Taxonomy" id="1360"/>
    <lineage>
        <taxon>Bacteria</taxon>
        <taxon>Bacillati</taxon>
        <taxon>Bacillota</taxon>
        <taxon>Bacilli</taxon>
        <taxon>Lactobacillales</taxon>
        <taxon>Streptococcaceae</taxon>
        <taxon>Lactococcus</taxon>
    </lineage>
</organism>
<protein>
    <submittedName>
        <fullName evidence="2">Uncharacterized protein</fullName>
    </submittedName>
</protein>
<feature type="transmembrane region" description="Helical" evidence="1">
    <location>
        <begin position="13"/>
        <end position="36"/>
    </location>
</feature>
<dbReference type="RefSeq" id="WP_255457164.1">
    <property type="nucleotide sequence ID" value="NZ_CAKMAO010000001.1"/>
</dbReference>
<reference evidence="2 3" key="1">
    <citation type="journal article" date="2017" name="BMC Genomics">
        <title>Comparative and functional genomics of the Lactococcus lactis taxon; insights into evolution and niche adaptation.</title>
        <authorList>
            <person name="Kelleher P."/>
            <person name="Bottacini F."/>
            <person name="Mahony J."/>
            <person name="Kilcawley K.N."/>
            <person name="van Sinderen D."/>
        </authorList>
    </citation>
    <scope>NUCLEOTIDE SEQUENCE [LARGE SCALE GENOMIC DNA]</scope>
    <source>
        <strain evidence="2 3">UC11</strain>
    </source>
</reference>
<proteinExistence type="predicted"/>
<gene>
    <name evidence="2" type="ORF">LLUC11_0755</name>
</gene>
<dbReference type="EMBL" id="CP015904">
    <property type="protein sequence ID" value="ARE13088.1"/>
    <property type="molecule type" value="Genomic_DNA"/>
</dbReference>
<evidence type="ECO:0000313" key="3">
    <source>
        <dbReference type="Proteomes" id="UP000192067"/>
    </source>
</evidence>
<dbReference type="AlphaFoldDB" id="A0A0V8D0Q4"/>
<keyword evidence="1" id="KW-0472">Membrane</keyword>
<name>A0A0V8D0Q4_LACLL</name>
<evidence type="ECO:0000256" key="1">
    <source>
        <dbReference type="SAM" id="Phobius"/>
    </source>
</evidence>
<keyword evidence="1" id="KW-1133">Transmembrane helix</keyword>
<accession>A0A0V8D0Q4</accession>
<evidence type="ECO:0000313" key="2">
    <source>
        <dbReference type="EMBL" id="ARE13088.1"/>
    </source>
</evidence>